<gene>
    <name evidence="3" type="ORF">WJX74_008931</name>
</gene>
<feature type="region of interest" description="Disordered" evidence="1">
    <location>
        <begin position="1275"/>
        <end position="1308"/>
    </location>
</feature>
<evidence type="ECO:0000313" key="3">
    <source>
        <dbReference type="EMBL" id="KAK9844942.1"/>
    </source>
</evidence>
<feature type="compositionally biased region" description="Acidic residues" evidence="1">
    <location>
        <begin position="1142"/>
        <end position="1156"/>
    </location>
</feature>
<accession>A0AAW1SGI6</accession>
<feature type="region of interest" description="Disordered" evidence="1">
    <location>
        <begin position="183"/>
        <end position="308"/>
    </location>
</feature>
<dbReference type="Pfam" id="PF08373">
    <property type="entry name" value="RAP"/>
    <property type="match status" value="1"/>
</dbReference>
<dbReference type="GO" id="GO:0003723">
    <property type="term" value="F:RNA binding"/>
    <property type="evidence" value="ECO:0007669"/>
    <property type="project" value="TreeGrafter"/>
</dbReference>
<dbReference type="EMBL" id="JALJOS010000001">
    <property type="protein sequence ID" value="KAK9844942.1"/>
    <property type="molecule type" value="Genomic_DNA"/>
</dbReference>
<protein>
    <recommendedName>
        <fullName evidence="2">RAP domain-containing protein</fullName>
    </recommendedName>
</protein>
<dbReference type="GO" id="GO:0005759">
    <property type="term" value="C:mitochondrial matrix"/>
    <property type="evidence" value="ECO:0007669"/>
    <property type="project" value="TreeGrafter"/>
</dbReference>
<evidence type="ECO:0000313" key="4">
    <source>
        <dbReference type="Proteomes" id="UP001438707"/>
    </source>
</evidence>
<dbReference type="SUPFAM" id="SSF140860">
    <property type="entry name" value="Pseudo ankyrin repeat-like"/>
    <property type="match status" value="1"/>
</dbReference>
<dbReference type="SMART" id="SM00952">
    <property type="entry name" value="RAP"/>
    <property type="match status" value="1"/>
</dbReference>
<name>A0AAW1SGI6_9CHLO</name>
<dbReference type="PROSITE" id="PS51286">
    <property type="entry name" value="RAP"/>
    <property type="match status" value="1"/>
</dbReference>
<dbReference type="Pfam" id="PF26188">
    <property type="entry name" value="RESC6"/>
    <property type="match status" value="1"/>
</dbReference>
<dbReference type="GO" id="GO:0035770">
    <property type="term" value="C:ribonucleoprotein granule"/>
    <property type="evidence" value="ECO:0007669"/>
    <property type="project" value="TreeGrafter"/>
</dbReference>
<dbReference type="InterPro" id="IPR058917">
    <property type="entry name" value="RESC6_dom"/>
</dbReference>
<feature type="compositionally biased region" description="Low complexity" evidence="1">
    <location>
        <begin position="1280"/>
        <end position="1298"/>
    </location>
</feature>
<feature type="region of interest" description="Disordered" evidence="1">
    <location>
        <begin position="1189"/>
        <end position="1233"/>
    </location>
</feature>
<dbReference type="InterPro" id="IPR050870">
    <property type="entry name" value="FAST_kinase"/>
</dbReference>
<dbReference type="Proteomes" id="UP001438707">
    <property type="component" value="Unassembled WGS sequence"/>
</dbReference>
<dbReference type="GO" id="GO:0044528">
    <property type="term" value="P:regulation of mitochondrial mRNA stability"/>
    <property type="evidence" value="ECO:0007669"/>
    <property type="project" value="TreeGrafter"/>
</dbReference>
<proteinExistence type="predicted"/>
<feature type="compositionally biased region" description="Basic and acidic residues" evidence="1">
    <location>
        <begin position="285"/>
        <end position="302"/>
    </location>
</feature>
<evidence type="ECO:0000259" key="2">
    <source>
        <dbReference type="PROSITE" id="PS51286"/>
    </source>
</evidence>
<feature type="region of interest" description="Disordered" evidence="1">
    <location>
        <begin position="1122"/>
        <end position="1170"/>
    </location>
</feature>
<comment type="caution">
    <text evidence="3">The sequence shown here is derived from an EMBL/GenBank/DDBJ whole genome shotgun (WGS) entry which is preliminary data.</text>
</comment>
<feature type="compositionally biased region" description="Low complexity" evidence="1">
    <location>
        <begin position="1200"/>
        <end position="1216"/>
    </location>
</feature>
<feature type="region of interest" description="Disordered" evidence="1">
    <location>
        <begin position="985"/>
        <end position="1033"/>
    </location>
</feature>
<feature type="region of interest" description="Disordered" evidence="1">
    <location>
        <begin position="1050"/>
        <end position="1078"/>
    </location>
</feature>
<feature type="region of interest" description="Disordered" evidence="1">
    <location>
        <begin position="122"/>
        <end position="141"/>
    </location>
</feature>
<keyword evidence="4" id="KW-1185">Reference proteome</keyword>
<feature type="region of interest" description="Disordered" evidence="1">
    <location>
        <begin position="90"/>
        <end position="115"/>
    </location>
</feature>
<feature type="domain" description="RAP" evidence="2">
    <location>
        <begin position="838"/>
        <end position="896"/>
    </location>
</feature>
<dbReference type="PANTHER" id="PTHR21228">
    <property type="entry name" value="FAST LEU-RICH DOMAIN-CONTAINING"/>
    <property type="match status" value="1"/>
</dbReference>
<feature type="compositionally biased region" description="Polar residues" evidence="1">
    <location>
        <begin position="215"/>
        <end position="239"/>
    </location>
</feature>
<evidence type="ECO:0000256" key="1">
    <source>
        <dbReference type="SAM" id="MobiDB-lite"/>
    </source>
</evidence>
<reference evidence="3 4" key="1">
    <citation type="journal article" date="2024" name="Nat. Commun.">
        <title>Phylogenomics reveals the evolutionary origins of lichenization in chlorophyte algae.</title>
        <authorList>
            <person name="Puginier C."/>
            <person name="Libourel C."/>
            <person name="Otte J."/>
            <person name="Skaloud P."/>
            <person name="Haon M."/>
            <person name="Grisel S."/>
            <person name="Petersen M."/>
            <person name="Berrin J.G."/>
            <person name="Delaux P.M."/>
            <person name="Dal Grande F."/>
            <person name="Keller J."/>
        </authorList>
    </citation>
    <scope>NUCLEOTIDE SEQUENCE [LARGE SCALE GENOMIC DNA]</scope>
    <source>
        <strain evidence="3 4">SAG 2145</strain>
    </source>
</reference>
<sequence>MPLGVLTYSPASLQGTRPVQPDFLRDLRPCSFQEQLQHVTELRSHTTFAAGWQSQAALHRGTTFLCAQQGNGREPSDSSLSGEELFQTLLSEPGSKPLPGPQIRQPGPATASRLKTAAEYPLSKASGGGLPPGGTSEHQVEAGRHGIVSKASANQDVSSAVANLLSSSTLPAEARNELLEQIKAKQHNGRNPRNQFVSRNIKDKAHATVSKFRKASTSLAESEAEGSQRSNAQPPSQQGLHKPKRARLMASSSEAPSAANDSSPAQRPHSPKSSINSSNAPPDTNAERKLRDKNDGVDRPEASEFVSRLSMTPEWEAAAAAEPGFFAKQLREAGILLESGAPNPAVAPPEDSNSKHRYVINHLMTDSTKASTILHVYRDVGYLFSVVNLATALNQYAKATSTELGTRRGGRAVRAHASLGPIYERLLAHVEAEILEKHMEPRQLTNIIWGLASLGETYKTSGMYSLIAKQIQEVQHELKLEETINTLWALAWASADQKSMFHETLEFFAKRAIATEMADYPARTVSTFIWTFAHLNYRDSRILQVAAGRLAEVCSDMSTQSVANTIWAMGTLGFYHKRALAALSEQVKEHIDKFRGMEISSLLVGLSKLAYIDHELMEVLDHACATHPDMKAGHIQMMVNSLWSFTSLRWYPERSLQRLLDALYKSVSRMKSVELCNTLWACARLGHHPGEAMLSAMDTRIQQLLDENKLVHPSGAPTCIWSLTVLQAVSLPCYQRLADWMASQTLDSLQMQGLHTLSQALLTAKLESAGSPLAMAPSIQDLVLMLRRKLTSITKMSGSHRSMAVILIAMGIWHASEAVVEDGQFSVDIKLLGNAEKVAIEFDGPYHFTVNLQQPMGSTLLRRRTMRALGWTLISVPFYHWHSLLTVPDKAAYLYVILEKAGVMPARATPAQMQAMAQQLADLSPEAPGVPPIEEHLSSLGMNAAAPEPVESIINPPLHHWETARRTLEQPASVTFRGLLLNTDEADDRSEDFPSLDLDGTEDSLQPASRAASRTLIHAPVPKQNGQPRVSWQDIPDNLADLAAAAARSAVAHKSRRKQKSSSLQHSRQKFGQSGKARAVLSGRLPEGAGQEAATSHVAEFVSSILNQKVALQPNSLESLRGSTAHSAQFAEPPALSSSPADSEDQDEEAQDESGEYQDAAQLNGRASSAVDATVSDDGLNVVLKGKAKDSPRIGMISHAGSSRASAAASAESSARTRSRDGVSRVLGEPDFGSISSVAPADAVWSATGAFLHPESATPSSKEPDHVVASPVEAGTLHRSSPAQADSPDSSDPEPAQEASLHGGSPATQAARATILPQAHVSIDLSHSIPALNHQCYRARPVLISMYQLSCMAVTGDIPPLCVAFNRMEATTVDLCSSEAAEVLTLSESTATWRSSKRAAGEICIQGQYHSQAFSGSPPPSESSLLIRSLMSKLPSNGQGLSWIANQGPNELLLIPGLQTASITAASAGDTDALAYLRFTAQQFAAMGSHNQTQLDKVSTAGSKVSARKLKKFWELPELQNNEELRRVYLARREYTIELLKSAAQEGQIAALQWLQALCHRTWLDHEGLMRAAARHGHLSTLQYLRSGPNPAPWDEGVLLAAAGHADCLEWLLSQQIPCPRPNELVIEVAETGNMQGLEFLYHHADPPIPLDDWPARAVAPSTAFCAGVVKLYRIQAGASNEPSMLPPPTHQACVIRSFRIPKMTTSTPYQTTVWSSRDDQEAADAPQATCNRTTDGIAGFLALGQCQICLQPA</sequence>
<feature type="compositionally biased region" description="Polar residues" evidence="1">
    <location>
        <begin position="250"/>
        <end position="282"/>
    </location>
</feature>
<dbReference type="PANTHER" id="PTHR21228:SF40">
    <property type="entry name" value="LD45607P"/>
    <property type="match status" value="1"/>
</dbReference>
<organism evidence="3 4">
    <name type="scientific">Apatococcus lobatus</name>
    <dbReference type="NCBI Taxonomy" id="904363"/>
    <lineage>
        <taxon>Eukaryota</taxon>
        <taxon>Viridiplantae</taxon>
        <taxon>Chlorophyta</taxon>
        <taxon>core chlorophytes</taxon>
        <taxon>Trebouxiophyceae</taxon>
        <taxon>Chlorellales</taxon>
        <taxon>Chlorellaceae</taxon>
        <taxon>Apatococcus</taxon>
    </lineage>
</organism>
<dbReference type="InterPro" id="IPR013584">
    <property type="entry name" value="RAP"/>
</dbReference>
<dbReference type="GO" id="GO:0000963">
    <property type="term" value="P:mitochondrial RNA processing"/>
    <property type="evidence" value="ECO:0007669"/>
    <property type="project" value="TreeGrafter"/>
</dbReference>
<feature type="compositionally biased region" description="Basic residues" evidence="1">
    <location>
        <begin position="1051"/>
        <end position="1060"/>
    </location>
</feature>